<dbReference type="PANTHER" id="PTHR31476">
    <property type="entry name" value="PROTEIN WHAT'S THIS FACTOR 1 HOMOLOG, CHLOROPLASTIC"/>
    <property type="match status" value="1"/>
</dbReference>
<gene>
    <name evidence="2" type="ORF">C2845_PM02G03020</name>
</gene>
<dbReference type="PANTHER" id="PTHR31476:SF11">
    <property type="entry name" value="UBIQUITIN CARBOXYL-TERMINAL HYDROLASE FAMILY PROTEIN"/>
    <property type="match status" value="1"/>
</dbReference>
<dbReference type="AlphaFoldDB" id="A0A3L6S551"/>
<protein>
    <recommendedName>
        <fullName evidence="1">PORR domain-containing protein</fullName>
    </recommendedName>
</protein>
<dbReference type="STRING" id="4540.A0A3L6S551"/>
<reference evidence="3" key="1">
    <citation type="journal article" date="2019" name="Nat. Commun.">
        <title>The genome of broomcorn millet.</title>
        <authorList>
            <person name="Zou C."/>
            <person name="Miki D."/>
            <person name="Li D."/>
            <person name="Tang Q."/>
            <person name="Xiao L."/>
            <person name="Rajput S."/>
            <person name="Deng P."/>
            <person name="Jia W."/>
            <person name="Huang R."/>
            <person name="Zhang M."/>
            <person name="Sun Y."/>
            <person name="Hu J."/>
            <person name="Fu X."/>
            <person name="Schnable P.S."/>
            <person name="Li F."/>
            <person name="Zhang H."/>
            <person name="Feng B."/>
            <person name="Zhu X."/>
            <person name="Liu R."/>
            <person name="Schnable J.C."/>
            <person name="Zhu J.-K."/>
            <person name="Zhang H."/>
        </authorList>
    </citation>
    <scope>NUCLEOTIDE SEQUENCE [LARGE SCALE GENOMIC DNA]</scope>
</reference>
<dbReference type="Proteomes" id="UP000275267">
    <property type="component" value="Unassembled WGS sequence"/>
</dbReference>
<name>A0A3L6S551_PANMI</name>
<organism evidence="2 3">
    <name type="scientific">Panicum miliaceum</name>
    <name type="common">Proso millet</name>
    <name type="synonym">Broomcorn millet</name>
    <dbReference type="NCBI Taxonomy" id="4540"/>
    <lineage>
        <taxon>Eukaryota</taxon>
        <taxon>Viridiplantae</taxon>
        <taxon>Streptophyta</taxon>
        <taxon>Embryophyta</taxon>
        <taxon>Tracheophyta</taxon>
        <taxon>Spermatophyta</taxon>
        <taxon>Magnoliopsida</taxon>
        <taxon>Liliopsida</taxon>
        <taxon>Poales</taxon>
        <taxon>Poaceae</taxon>
        <taxon>PACMAD clade</taxon>
        <taxon>Panicoideae</taxon>
        <taxon>Panicodae</taxon>
        <taxon>Paniceae</taxon>
        <taxon>Panicinae</taxon>
        <taxon>Panicum</taxon>
        <taxon>Panicum sect. Panicum</taxon>
    </lineage>
</organism>
<proteinExistence type="predicted"/>
<evidence type="ECO:0000313" key="2">
    <source>
        <dbReference type="EMBL" id="RLN16051.1"/>
    </source>
</evidence>
<dbReference type="InterPro" id="IPR021099">
    <property type="entry name" value="PORR_domain"/>
</dbReference>
<dbReference type="GO" id="GO:0003723">
    <property type="term" value="F:RNA binding"/>
    <property type="evidence" value="ECO:0007669"/>
    <property type="project" value="InterPro"/>
</dbReference>
<accession>A0A3L6S551</accession>
<dbReference type="EMBL" id="PQIB02000005">
    <property type="protein sequence ID" value="RLN16051.1"/>
    <property type="molecule type" value="Genomic_DNA"/>
</dbReference>
<evidence type="ECO:0000259" key="1">
    <source>
        <dbReference type="Pfam" id="PF11955"/>
    </source>
</evidence>
<dbReference type="OrthoDB" id="1676166at2759"/>
<dbReference type="InterPro" id="IPR045040">
    <property type="entry name" value="PORR_fam"/>
</dbReference>
<feature type="domain" description="PORR" evidence="1">
    <location>
        <begin position="417"/>
        <end position="748"/>
    </location>
</feature>
<sequence length="752" mass="87080">MHGSTEPERARQSALPFLVEVPVEEIFEWDSEDEELEYYTKNEDAGQRRCYGYINILGFHPYKEIIFLGERMRRGLAYHLNSTKAQDLVESDLGSGYCFRFELYFVLTYFYTEYDSESRIRLLLLPRSLAGILINFESLGATEFFSRPSADEDRRRRTSAGERRHYLPADCYGAKSSWRGRLQDHCNGLLHSDYGNCVLNPTTRWCALLPPVPAPARVGTEYHSFQAGHLVYDPAISLHYEWVLKYDVDLTGWLLKHKLDPRRQIYGPWTLQDINFHYDNKHRDENKSIQVSSQETFEWDSDDEKIECSSSSANGYAGHYRDRIDVLGFHPYKETIFLSEQITRGLACHLNSSKVQDLGCICPTRYNNDYMHNEQGVKQSFPYTPCWTMGPSTEEKKNLEEHVNAGHGRRPKKKLYHREPGLDKAMDLQKKPALLLRLRDLILAQRTGSLLVRDLEKEVGFVQKWNFVSLIERHPNIFHVSGGSASREPIAVTLTEKAKKISSEEDQARELMEPILVKNLRKLLMMSMDCQIPLEKIELIQSELGLPKNFKNNLLPRYPDFFSIRDVKGLDHLCLENWDSSLAVTAREEKLDFEGFQIGCRGIPKDGNILGPFAFRLKYPAGFRPNRKYLEEVVRWQKMAFPSPYLNARRVESATPQARKRAVAVLHEILSLTMERRLTSDKLDVFHNEYRLPCKLLLCLVKNHGIFYITNKGARSTVFLKEAYENSNLIDKCPLFKFHEQFASLIGRPCSN</sequence>
<evidence type="ECO:0000313" key="3">
    <source>
        <dbReference type="Proteomes" id="UP000275267"/>
    </source>
</evidence>
<comment type="caution">
    <text evidence="2">The sequence shown here is derived from an EMBL/GenBank/DDBJ whole genome shotgun (WGS) entry which is preliminary data.</text>
</comment>
<dbReference type="Pfam" id="PF11955">
    <property type="entry name" value="PORR"/>
    <property type="match status" value="1"/>
</dbReference>
<keyword evidence="3" id="KW-1185">Reference proteome</keyword>